<dbReference type="InterPro" id="IPR036366">
    <property type="entry name" value="PGBDSf"/>
</dbReference>
<evidence type="ECO:0000256" key="3">
    <source>
        <dbReference type="SAM" id="MobiDB-lite"/>
    </source>
</evidence>
<proteinExistence type="predicted"/>
<accession>A0A1M4ECN5</accession>
<sequence>MLRDGPSAAPAASSTARSTARTGLAQVTKGTLSARTLQNGTLGYAGDYPIVNQAAGTVTELPAVGQVVKAGKVLYRVDGKSVVLLHGAVPVYRSLSWGAEGADVQQLNAALVRLGHATEDELDPGSDYFGRATYNALRDLQDKAGLEESGSLALGQAVFVPAKAIRVLKVNAVSGARTAAGTVVLQVSSTARQVTVELNAGQQSQVAAGDKVVITLPNGTTVPGVVAEVGKVATTSDTGATIEVKIRPTSPKRTGSLDKAPVQVAIVTGTAENVLSVPVNALLALAGGGYAVEVVDDGGGHRLVAVTTGLFDDSEGRVEVTGDGVAEGQRIVVPAS</sequence>
<organism evidence="5">
    <name type="scientific">Nonomuraea gerenzanensis</name>
    <dbReference type="NCBI Taxonomy" id="93944"/>
    <lineage>
        <taxon>Bacteria</taxon>
        <taxon>Bacillati</taxon>
        <taxon>Actinomycetota</taxon>
        <taxon>Actinomycetes</taxon>
        <taxon>Streptosporangiales</taxon>
        <taxon>Streptosporangiaceae</taxon>
        <taxon>Nonomuraea</taxon>
    </lineage>
</organism>
<dbReference type="Gene3D" id="1.10.101.10">
    <property type="entry name" value="PGBD-like superfamily/PGBD"/>
    <property type="match status" value="1"/>
</dbReference>
<feature type="compositionally biased region" description="Low complexity" evidence="3">
    <location>
        <begin position="1"/>
        <end position="22"/>
    </location>
</feature>
<dbReference type="AlphaFoldDB" id="A0A1M4ECN5"/>
<evidence type="ECO:0000313" key="5">
    <source>
        <dbReference type="EMBL" id="SBO96685.1"/>
    </source>
</evidence>
<reference evidence="5" key="1">
    <citation type="submission" date="2016-04" db="EMBL/GenBank/DDBJ databases">
        <authorList>
            <person name="Evans L.H."/>
            <person name="Alamgir A."/>
            <person name="Owens N."/>
            <person name="Weber N.D."/>
            <person name="Virtaneva K."/>
            <person name="Barbian K."/>
            <person name="Babar A."/>
            <person name="Rosenke K."/>
        </authorList>
    </citation>
    <scope>NUCLEOTIDE SEQUENCE</scope>
    <source>
        <strain evidence="5">Nono1</strain>
    </source>
</reference>
<feature type="region of interest" description="Disordered" evidence="3">
    <location>
        <begin position="1"/>
        <end position="24"/>
    </location>
</feature>
<name>A0A1M4ECN5_9ACTN</name>
<keyword evidence="2" id="KW-0175">Coiled coil</keyword>
<dbReference type="InterPro" id="IPR002477">
    <property type="entry name" value="Peptidoglycan-bd-like"/>
</dbReference>
<gene>
    <name evidence="5" type="ORF">BN4615_P6201</name>
</gene>
<dbReference type="Gene3D" id="2.40.420.20">
    <property type="match status" value="1"/>
</dbReference>
<protein>
    <submittedName>
        <fullName evidence="5">Putative peptidoglycan binding domain 1</fullName>
    </submittedName>
</protein>
<feature type="domain" description="Peptidoglycan binding-like" evidence="4">
    <location>
        <begin position="101"/>
        <end position="150"/>
    </location>
</feature>
<dbReference type="InterPro" id="IPR050465">
    <property type="entry name" value="UPF0194_transport"/>
</dbReference>
<comment type="subcellular location">
    <subcellularLocation>
        <location evidence="1">Cell envelope</location>
    </subcellularLocation>
</comment>
<dbReference type="InterPro" id="IPR036365">
    <property type="entry name" value="PGBD-like_sf"/>
</dbReference>
<dbReference type="SUPFAM" id="SSF47090">
    <property type="entry name" value="PGBD-like"/>
    <property type="match status" value="1"/>
</dbReference>
<dbReference type="PANTHER" id="PTHR32347">
    <property type="entry name" value="EFFLUX SYSTEM COMPONENT YKNX-RELATED"/>
    <property type="match status" value="1"/>
</dbReference>
<dbReference type="GO" id="GO:0030313">
    <property type="term" value="C:cell envelope"/>
    <property type="evidence" value="ECO:0007669"/>
    <property type="project" value="UniProtKB-SubCell"/>
</dbReference>
<dbReference type="PANTHER" id="PTHR32347:SF27">
    <property type="entry name" value="RND EFFLUX PUMP MEMBRANE FUSION PROTEIN BARREL-SANDWICH DOMAIN-CONTAINING PROTEIN"/>
    <property type="match status" value="1"/>
</dbReference>
<dbReference type="Pfam" id="PF01471">
    <property type="entry name" value="PG_binding_1"/>
    <property type="match status" value="1"/>
</dbReference>
<evidence type="ECO:0000256" key="1">
    <source>
        <dbReference type="ARBA" id="ARBA00004196"/>
    </source>
</evidence>
<evidence type="ECO:0000259" key="4">
    <source>
        <dbReference type="Pfam" id="PF01471"/>
    </source>
</evidence>
<evidence type="ECO:0000256" key="2">
    <source>
        <dbReference type="ARBA" id="ARBA00023054"/>
    </source>
</evidence>
<dbReference type="EMBL" id="LT559118">
    <property type="protein sequence ID" value="SBO96685.1"/>
    <property type="molecule type" value="Genomic_DNA"/>
</dbReference>